<evidence type="ECO:0000256" key="8">
    <source>
        <dbReference type="ARBA" id="ARBA00022692"/>
    </source>
</evidence>
<dbReference type="GO" id="GO:0006811">
    <property type="term" value="P:monoatomic ion transport"/>
    <property type="evidence" value="ECO:0007669"/>
    <property type="project" value="UniProtKB-KW"/>
</dbReference>
<evidence type="ECO:0000256" key="11">
    <source>
        <dbReference type="ARBA" id="ARBA00023136"/>
    </source>
</evidence>
<dbReference type="GO" id="GO:0042910">
    <property type="term" value="F:xenobiotic transmembrane transporter activity"/>
    <property type="evidence" value="ECO:0007669"/>
    <property type="project" value="InterPro"/>
</dbReference>
<evidence type="ECO:0000256" key="4">
    <source>
        <dbReference type="ARBA" id="ARBA00020268"/>
    </source>
</evidence>
<dbReference type="PIRSF" id="PIRSF006603">
    <property type="entry name" value="DinF"/>
    <property type="match status" value="1"/>
</dbReference>
<dbReference type="PANTHER" id="PTHR43298:SF2">
    <property type="entry name" value="FMN_FAD EXPORTER YEEO-RELATED"/>
    <property type="match status" value="1"/>
</dbReference>
<evidence type="ECO:0000256" key="2">
    <source>
        <dbReference type="ARBA" id="ARBA00004651"/>
    </source>
</evidence>
<keyword evidence="11 13" id="KW-0472">Membrane</keyword>
<feature type="transmembrane region" description="Helical" evidence="13">
    <location>
        <begin position="235"/>
        <end position="257"/>
    </location>
</feature>
<protein>
    <recommendedName>
        <fullName evidence="4">Probable multidrug resistance protein NorM</fullName>
    </recommendedName>
    <alternativeName>
        <fullName evidence="12">Multidrug-efflux transporter</fullName>
    </alternativeName>
</protein>
<keyword evidence="8 13" id="KW-0812">Transmembrane</keyword>
<evidence type="ECO:0000256" key="7">
    <source>
        <dbReference type="ARBA" id="ARBA00022475"/>
    </source>
</evidence>
<evidence type="ECO:0000256" key="5">
    <source>
        <dbReference type="ARBA" id="ARBA00022448"/>
    </source>
</evidence>
<gene>
    <name evidence="14" type="ORF">DWV06_06690</name>
</gene>
<feature type="transmembrane region" description="Helical" evidence="13">
    <location>
        <begin position="396"/>
        <end position="416"/>
    </location>
</feature>
<feature type="transmembrane region" description="Helical" evidence="13">
    <location>
        <begin position="92"/>
        <end position="118"/>
    </location>
</feature>
<reference evidence="14 15" key="1">
    <citation type="submission" date="2018-07" db="EMBL/GenBank/DDBJ databases">
        <title>Anaerosacharophilus polymeroproducens gen. nov. sp. nov., an anaerobic bacterium isolated from salt field.</title>
        <authorList>
            <person name="Kim W."/>
            <person name="Yang S.-H."/>
            <person name="Oh J."/>
            <person name="Lee J.-H."/>
            <person name="Kwon K.K."/>
        </authorList>
    </citation>
    <scope>NUCLEOTIDE SEQUENCE [LARGE SCALE GENOMIC DNA]</scope>
    <source>
        <strain evidence="14 15">MCWD5</strain>
    </source>
</reference>
<evidence type="ECO:0000256" key="1">
    <source>
        <dbReference type="ARBA" id="ARBA00003408"/>
    </source>
</evidence>
<name>A0A371AWL4_9FIRM</name>
<evidence type="ECO:0000313" key="14">
    <source>
        <dbReference type="EMBL" id="RDU23976.1"/>
    </source>
</evidence>
<evidence type="ECO:0000256" key="12">
    <source>
        <dbReference type="ARBA" id="ARBA00031636"/>
    </source>
</evidence>
<dbReference type="GO" id="GO:0005886">
    <property type="term" value="C:plasma membrane"/>
    <property type="evidence" value="ECO:0007669"/>
    <property type="project" value="UniProtKB-SubCell"/>
</dbReference>
<organism evidence="14 15">
    <name type="scientific">Anaerosacchariphilus polymeriproducens</name>
    <dbReference type="NCBI Taxonomy" id="1812858"/>
    <lineage>
        <taxon>Bacteria</taxon>
        <taxon>Bacillati</taxon>
        <taxon>Bacillota</taxon>
        <taxon>Clostridia</taxon>
        <taxon>Lachnospirales</taxon>
        <taxon>Lachnospiraceae</taxon>
        <taxon>Anaerosacchariphilus</taxon>
    </lineage>
</organism>
<feature type="transmembrane region" description="Helical" evidence="13">
    <location>
        <begin position="12"/>
        <end position="34"/>
    </location>
</feature>
<evidence type="ECO:0000256" key="3">
    <source>
        <dbReference type="ARBA" id="ARBA00010199"/>
    </source>
</evidence>
<keyword evidence="7" id="KW-1003">Cell membrane</keyword>
<dbReference type="InterPro" id="IPR048279">
    <property type="entry name" value="MdtK-like"/>
</dbReference>
<dbReference type="InterPro" id="IPR050222">
    <property type="entry name" value="MATE_MdtK"/>
</dbReference>
<keyword evidence="5" id="KW-0813">Transport</keyword>
<evidence type="ECO:0000313" key="15">
    <source>
        <dbReference type="Proteomes" id="UP000255036"/>
    </source>
</evidence>
<proteinExistence type="inferred from homology"/>
<feature type="transmembrane region" description="Helical" evidence="13">
    <location>
        <begin position="355"/>
        <end position="375"/>
    </location>
</feature>
<comment type="similarity">
    <text evidence="3">Belongs to the multi antimicrobial extrusion (MATE) (TC 2.A.66.1) family.</text>
</comment>
<dbReference type="RefSeq" id="WP_115481410.1">
    <property type="nucleotide sequence ID" value="NZ_QRCT01000016.1"/>
</dbReference>
<comment type="subcellular location">
    <subcellularLocation>
        <location evidence="2">Cell membrane</location>
        <topology evidence="2">Multi-pass membrane protein</topology>
    </subcellularLocation>
</comment>
<evidence type="ECO:0000256" key="9">
    <source>
        <dbReference type="ARBA" id="ARBA00022989"/>
    </source>
</evidence>
<evidence type="ECO:0000256" key="6">
    <source>
        <dbReference type="ARBA" id="ARBA00022449"/>
    </source>
</evidence>
<accession>A0A371AWL4</accession>
<dbReference type="NCBIfam" id="TIGR00797">
    <property type="entry name" value="matE"/>
    <property type="match status" value="1"/>
</dbReference>
<dbReference type="Pfam" id="PF01554">
    <property type="entry name" value="MatE"/>
    <property type="match status" value="2"/>
</dbReference>
<sequence length="458" mass="50202">MNTDLTTGKTSLVLWKFSLPMLLSVLFQQLYSIADSMIAGKYAGKDALAAVGASYPVTMIFLAIATGINIGCNVIISRYYGAKEYERVKTAVYTALISSLGIAMILTGVGLLTCNRVLKLMNTPENILIDSATYLKIYILGMLFLCLYNICTGIFTALGDSKTPLCLLMFSSLGNVGLSIFFVVKFRWGVAGIGWATFIAQGIFCIIAFIVLLFRIKDIKTTGYFQYFSFGTLRQISLIAIPSIFQQSFVSVGNLFVQGLVNSFGSDVIAGYSAAIKINTFAMVGYSTLGNAISSFTSQNLGAKKHERVREGMKASIWMVIMISIPFVVANYFFASTFLRLFVDAKDAAEVIETGRIFLKIVSPFYIVVAIKIVFDGILRGAGAMWQFMSTTFLDLILRVILAFILSRFMGAIGIWSSWPVGWVLASSLSIFFTVTGAWEKGAFCTNIKNKGKETPLN</sequence>
<keyword evidence="6" id="KW-0050">Antiport</keyword>
<feature type="transmembrane region" description="Helical" evidence="13">
    <location>
        <begin position="422"/>
        <end position="439"/>
    </location>
</feature>
<evidence type="ECO:0000256" key="13">
    <source>
        <dbReference type="SAM" id="Phobius"/>
    </source>
</evidence>
<dbReference type="Proteomes" id="UP000255036">
    <property type="component" value="Unassembled WGS sequence"/>
</dbReference>
<feature type="transmembrane region" description="Helical" evidence="13">
    <location>
        <begin position="269"/>
        <end position="294"/>
    </location>
</feature>
<feature type="transmembrane region" description="Helical" evidence="13">
    <location>
        <begin position="54"/>
        <end position="80"/>
    </location>
</feature>
<feature type="transmembrane region" description="Helical" evidence="13">
    <location>
        <begin position="165"/>
        <end position="184"/>
    </location>
</feature>
<feature type="transmembrane region" description="Helical" evidence="13">
    <location>
        <begin position="315"/>
        <end position="335"/>
    </location>
</feature>
<feature type="transmembrane region" description="Helical" evidence="13">
    <location>
        <begin position="138"/>
        <end position="158"/>
    </location>
</feature>
<dbReference type="GO" id="GO:0015297">
    <property type="term" value="F:antiporter activity"/>
    <property type="evidence" value="ECO:0007669"/>
    <property type="project" value="UniProtKB-KW"/>
</dbReference>
<keyword evidence="15" id="KW-1185">Reference proteome</keyword>
<dbReference type="CDD" id="cd13138">
    <property type="entry name" value="MATE_yoeA_like"/>
    <property type="match status" value="1"/>
</dbReference>
<keyword evidence="10" id="KW-0406">Ion transport</keyword>
<feature type="transmembrane region" description="Helical" evidence="13">
    <location>
        <begin position="190"/>
        <end position="214"/>
    </location>
</feature>
<dbReference type="EMBL" id="QRCT01000016">
    <property type="protein sequence ID" value="RDU23976.1"/>
    <property type="molecule type" value="Genomic_DNA"/>
</dbReference>
<keyword evidence="9 13" id="KW-1133">Transmembrane helix</keyword>
<comment type="function">
    <text evidence="1">Multidrug efflux pump.</text>
</comment>
<dbReference type="PANTHER" id="PTHR43298">
    <property type="entry name" value="MULTIDRUG RESISTANCE PROTEIN NORM-RELATED"/>
    <property type="match status" value="1"/>
</dbReference>
<comment type="caution">
    <text evidence="14">The sequence shown here is derived from an EMBL/GenBank/DDBJ whole genome shotgun (WGS) entry which is preliminary data.</text>
</comment>
<evidence type="ECO:0000256" key="10">
    <source>
        <dbReference type="ARBA" id="ARBA00023065"/>
    </source>
</evidence>
<dbReference type="InterPro" id="IPR002528">
    <property type="entry name" value="MATE_fam"/>
</dbReference>
<dbReference type="OrthoDB" id="9776324at2"/>
<dbReference type="AlphaFoldDB" id="A0A371AWL4"/>